<reference evidence="2" key="1">
    <citation type="submission" date="2023-06" db="EMBL/GenBank/DDBJ databases">
        <authorList>
            <consortium name="Lawrence Berkeley National Laboratory"/>
            <person name="Ahrendt S."/>
            <person name="Sahu N."/>
            <person name="Indic B."/>
            <person name="Wong-Bajracharya J."/>
            <person name="Merenyi Z."/>
            <person name="Ke H.-M."/>
            <person name="Monk M."/>
            <person name="Kocsube S."/>
            <person name="Drula E."/>
            <person name="Lipzen A."/>
            <person name="Balint B."/>
            <person name="Henrissat B."/>
            <person name="Andreopoulos B."/>
            <person name="Martin F.M."/>
            <person name="Harder C.B."/>
            <person name="Rigling D."/>
            <person name="Ford K.L."/>
            <person name="Foster G.D."/>
            <person name="Pangilinan J."/>
            <person name="Papanicolaou A."/>
            <person name="Barry K."/>
            <person name="LaButti K."/>
            <person name="Viragh M."/>
            <person name="Koriabine M."/>
            <person name="Yan M."/>
            <person name="Riley R."/>
            <person name="Champramary S."/>
            <person name="Plett K.L."/>
            <person name="Tsai I.J."/>
            <person name="Slot J."/>
            <person name="Sipos G."/>
            <person name="Plett J."/>
            <person name="Nagy L.G."/>
            <person name="Grigoriev I.V."/>
        </authorList>
    </citation>
    <scope>NUCLEOTIDE SEQUENCE</scope>
    <source>
        <strain evidence="2">CCBAS 213</strain>
    </source>
</reference>
<evidence type="ECO:0000313" key="3">
    <source>
        <dbReference type="Proteomes" id="UP001175211"/>
    </source>
</evidence>
<dbReference type="EMBL" id="JAUEPS010000098">
    <property type="protein sequence ID" value="KAK0438363.1"/>
    <property type="molecule type" value="Genomic_DNA"/>
</dbReference>
<comment type="caution">
    <text evidence="2">The sequence shown here is derived from an EMBL/GenBank/DDBJ whole genome shotgun (WGS) entry which is preliminary data.</text>
</comment>
<accession>A0AA39MLK4</accession>
<sequence>MTIDGHKFYDCLEQWLYNHISYTVWCTSLGTNHCKDGASDDEINMLSKMQKEIAGLKPASIVTKKTKLSEADKLAIQWLTTEKNWKDWWIKQNTYWITDKYKACKEWKEHTGGGDGDANHEIDENDDREALDEKKPRLKQKKGALPGNYSLKVLQAFKESKVYELLNTWAQGDDIIIQTFDCNSAENILALMNTEDDEQDAISMLKTKAQNGDAIAQENLKLAKKRDAWEEEDYKERCEMAIINASMSIQWSHSF</sequence>
<feature type="compositionally biased region" description="Basic and acidic residues" evidence="1">
    <location>
        <begin position="110"/>
        <end position="122"/>
    </location>
</feature>
<dbReference type="AlphaFoldDB" id="A0AA39MLK4"/>
<dbReference type="RefSeq" id="XP_060322933.1">
    <property type="nucleotide sequence ID" value="XM_060470440.1"/>
</dbReference>
<protein>
    <submittedName>
        <fullName evidence="2">Uncharacterized protein</fullName>
    </submittedName>
</protein>
<organism evidence="2 3">
    <name type="scientific">Armillaria tabescens</name>
    <name type="common">Ringless honey mushroom</name>
    <name type="synonym">Agaricus tabescens</name>
    <dbReference type="NCBI Taxonomy" id="1929756"/>
    <lineage>
        <taxon>Eukaryota</taxon>
        <taxon>Fungi</taxon>
        <taxon>Dikarya</taxon>
        <taxon>Basidiomycota</taxon>
        <taxon>Agaricomycotina</taxon>
        <taxon>Agaricomycetes</taxon>
        <taxon>Agaricomycetidae</taxon>
        <taxon>Agaricales</taxon>
        <taxon>Marasmiineae</taxon>
        <taxon>Physalacriaceae</taxon>
        <taxon>Desarmillaria</taxon>
    </lineage>
</organism>
<dbReference type="GeneID" id="85353988"/>
<evidence type="ECO:0000256" key="1">
    <source>
        <dbReference type="SAM" id="MobiDB-lite"/>
    </source>
</evidence>
<name>A0AA39MLK4_ARMTA</name>
<proteinExistence type="predicted"/>
<dbReference type="Proteomes" id="UP001175211">
    <property type="component" value="Unassembled WGS sequence"/>
</dbReference>
<keyword evidence="3" id="KW-1185">Reference proteome</keyword>
<gene>
    <name evidence="2" type="ORF">EV420DRAFT_1486734</name>
</gene>
<feature type="region of interest" description="Disordered" evidence="1">
    <location>
        <begin position="110"/>
        <end position="143"/>
    </location>
</feature>
<evidence type="ECO:0000313" key="2">
    <source>
        <dbReference type="EMBL" id="KAK0438363.1"/>
    </source>
</evidence>